<keyword evidence="3" id="KW-0418">Kinase</keyword>
<feature type="region of interest" description="Disordered" evidence="7">
    <location>
        <begin position="304"/>
        <end position="336"/>
    </location>
</feature>
<dbReference type="EC" id="2.7.12.2" evidence="6"/>
<dbReference type="InterPro" id="IPR008271">
    <property type="entry name" value="Ser/Thr_kinase_AS"/>
</dbReference>
<feature type="domain" description="Protein kinase" evidence="8">
    <location>
        <begin position="1"/>
        <end position="238"/>
    </location>
</feature>
<dbReference type="Proteomes" id="UP000887540">
    <property type="component" value="Unplaced"/>
</dbReference>
<evidence type="ECO:0000256" key="2">
    <source>
        <dbReference type="ARBA" id="ARBA00022741"/>
    </source>
</evidence>
<comment type="similarity">
    <text evidence="5">Belongs to the protein kinase superfamily. STE Ser/Thr protein kinase family. MAP kinase kinase subfamily.</text>
</comment>
<evidence type="ECO:0000256" key="5">
    <source>
        <dbReference type="ARBA" id="ARBA00038035"/>
    </source>
</evidence>
<dbReference type="SMART" id="SM00220">
    <property type="entry name" value="S_TKc"/>
    <property type="match status" value="1"/>
</dbReference>
<name>A0A914E3J2_9BILA</name>
<evidence type="ECO:0000256" key="6">
    <source>
        <dbReference type="ARBA" id="ARBA00038999"/>
    </source>
</evidence>
<evidence type="ECO:0000256" key="4">
    <source>
        <dbReference type="ARBA" id="ARBA00022840"/>
    </source>
</evidence>
<dbReference type="SUPFAM" id="SSF56112">
    <property type="entry name" value="Protein kinase-like (PK-like)"/>
    <property type="match status" value="1"/>
</dbReference>
<dbReference type="PROSITE" id="PS50011">
    <property type="entry name" value="PROTEIN_KINASE_DOM"/>
    <property type="match status" value="1"/>
</dbReference>
<protein>
    <recommendedName>
        <fullName evidence="6">mitogen-activated protein kinase kinase</fullName>
        <ecNumber evidence="6">2.7.12.2</ecNumber>
    </recommendedName>
</protein>
<dbReference type="PANTHER" id="PTHR48013">
    <property type="entry name" value="DUAL SPECIFICITY MITOGEN-ACTIVATED PROTEIN KINASE KINASE 5-RELATED"/>
    <property type="match status" value="1"/>
</dbReference>
<reference evidence="10" key="1">
    <citation type="submission" date="2022-11" db="UniProtKB">
        <authorList>
            <consortium name="WormBaseParasite"/>
        </authorList>
    </citation>
    <scope>IDENTIFICATION</scope>
</reference>
<dbReference type="InterPro" id="IPR000719">
    <property type="entry name" value="Prot_kinase_dom"/>
</dbReference>
<evidence type="ECO:0000256" key="1">
    <source>
        <dbReference type="ARBA" id="ARBA00022679"/>
    </source>
</evidence>
<evidence type="ECO:0000256" key="7">
    <source>
        <dbReference type="SAM" id="MobiDB-lite"/>
    </source>
</evidence>
<dbReference type="PROSITE" id="PS00108">
    <property type="entry name" value="PROTEIN_KINASE_ST"/>
    <property type="match status" value="1"/>
</dbReference>
<keyword evidence="1" id="KW-0808">Transferase</keyword>
<keyword evidence="2" id="KW-0547">Nucleotide-binding</keyword>
<evidence type="ECO:0000313" key="10">
    <source>
        <dbReference type="WBParaSite" id="ACRNAN_scaffold518.g11180.t1"/>
    </source>
</evidence>
<dbReference type="InterPro" id="IPR011009">
    <property type="entry name" value="Kinase-like_dom_sf"/>
</dbReference>
<dbReference type="GO" id="GO:0051403">
    <property type="term" value="P:stress-activated MAPK cascade"/>
    <property type="evidence" value="ECO:0007669"/>
    <property type="project" value="TreeGrafter"/>
</dbReference>
<dbReference type="WBParaSite" id="ACRNAN_scaffold518.g11180.t1">
    <property type="protein sequence ID" value="ACRNAN_scaffold518.g11180.t1"/>
    <property type="gene ID" value="ACRNAN_scaffold518.g11180"/>
</dbReference>
<accession>A0A914E3J2</accession>
<keyword evidence="9" id="KW-1185">Reference proteome</keyword>
<dbReference type="PANTHER" id="PTHR48013:SF28">
    <property type="entry name" value="DUAL SPECIFICITY MITOGEN-ACTIVATED PROTEIN KINASE KINASE SEK-1"/>
    <property type="match status" value="1"/>
</dbReference>
<evidence type="ECO:0000259" key="8">
    <source>
        <dbReference type="PROSITE" id="PS50011"/>
    </source>
</evidence>
<organism evidence="9 10">
    <name type="scientific">Acrobeloides nanus</name>
    <dbReference type="NCBI Taxonomy" id="290746"/>
    <lineage>
        <taxon>Eukaryota</taxon>
        <taxon>Metazoa</taxon>
        <taxon>Ecdysozoa</taxon>
        <taxon>Nematoda</taxon>
        <taxon>Chromadorea</taxon>
        <taxon>Rhabditida</taxon>
        <taxon>Tylenchina</taxon>
        <taxon>Cephalobomorpha</taxon>
        <taxon>Cephaloboidea</taxon>
        <taxon>Cephalobidae</taxon>
        <taxon>Acrobeloides</taxon>
    </lineage>
</organism>
<sequence length="336" mass="38608">MAVKQIHIPVNRYLNETKEKRLRKLNLEIHTHREIANSPYIVDFYGLCLHEGCALVCMELMDVSLHGLFTTCHNSGKNIPEDLLGYTAVAILEALNVCKSKGIIHRDIKPENILIKKSGEIKLADFGESRFVGESQKVTTIGAGTIRYWPPERLHTERTKYDIRSDIWSFGLTLAEMAYGKYPIVHADVSDIDFQTVGFITLQNRILEAKADEIINRCKLEDRANVEELIETRLYKRFQAKNIKWVAKLILQALDEYDFTNDPNLDENNDDFSAENNFYESANTIHHFPPPIYDNPTDAYETPRENINTYDKPPISPTTEINSQRAIPELQLPTKR</sequence>
<proteinExistence type="inferred from homology"/>
<dbReference type="Pfam" id="PF00069">
    <property type="entry name" value="Pkinase"/>
    <property type="match status" value="1"/>
</dbReference>
<keyword evidence="4" id="KW-0067">ATP-binding</keyword>
<dbReference type="GO" id="GO:0005524">
    <property type="term" value="F:ATP binding"/>
    <property type="evidence" value="ECO:0007669"/>
    <property type="project" value="UniProtKB-KW"/>
</dbReference>
<dbReference type="AlphaFoldDB" id="A0A914E3J2"/>
<dbReference type="Gene3D" id="1.10.510.10">
    <property type="entry name" value="Transferase(Phosphotransferase) domain 1"/>
    <property type="match status" value="1"/>
</dbReference>
<evidence type="ECO:0000313" key="9">
    <source>
        <dbReference type="Proteomes" id="UP000887540"/>
    </source>
</evidence>
<dbReference type="GO" id="GO:0004708">
    <property type="term" value="F:MAP kinase kinase activity"/>
    <property type="evidence" value="ECO:0007669"/>
    <property type="project" value="UniProtKB-EC"/>
</dbReference>
<dbReference type="Gene3D" id="3.30.200.20">
    <property type="entry name" value="Phosphorylase Kinase, domain 1"/>
    <property type="match status" value="1"/>
</dbReference>
<evidence type="ECO:0000256" key="3">
    <source>
        <dbReference type="ARBA" id="ARBA00022777"/>
    </source>
</evidence>